<organism evidence="1 2">
    <name type="scientific">Streptococcus thermophilus</name>
    <dbReference type="NCBI Taxonomy" id="1308"/>
    <lineage>
        <taxon>Bacteria</taxon>
        <taxon>Bacillati</taxon>
        <taxon>Bacillota</taxon>
        <taxon>Bacilli</taxon>
        <taxon>Lactobacillales</taxon>
        <taxon>Streptococcaceae</taxon>
        <taxon>Streptococcus</taxon>
    </lineage>
</organism>
<dbReference type="EMBL" id="LR822027">
    <property type="protein sequence ID" value="CAD0151395.1"/>
    <property type="molecule type" value="Genomic_DNA"/>
</dbReference>
<protein>
    <submittedName>
        <fullName evidence="1">Uncharacterized protein</fullName>
    </submittedName>
</protein>
<evidence type="ECO:0000313" key="1">
    <source>
        <dbReference type="EMBL" id="CAD0151395.1"/>
    </source>
</evidence>
<proteinExistence type="predicted"/>
<dbReference type="Proteomes" id="UP000509791">
    <property type="component" value="Chromosome"/>
</dbReference>
<reference evidence="1 2" key="1">
    <citation type="submission" date="2020-06" db="EMBL/GenBank/DDBJ databases">
        <authorList>
            <person name="Chuat V."/>
        </authorList>
    </citation>
    <scope>NUCLEOTIDE SEQUENCE [LARGE SCALE GENOMIC DNA]</scope>
    <source>
        <strain evidence="1">STH_CIRM_998</strain>
    </source>
</reference>
<sequence>MSTPSIYGKYALHLPKILQEITDPIIAANIASKKETGFKLYEHFISRIKESESMREKCRRKNLPETKSVCSQGNPG</sequence>
<evidence type="ECO:0000313" key="2">
    <source>
        <dbReference type="Proteomes" id="UP000509791"/>
    </source>
</evidence>
<accession>A0A7U7C6H2</accession>
<gene>
    <name evidence="1" type="ORF">STHERMO_0466</name>
</gene>
<dbReference type="AlphaFoldDB" id="A0A7U7C6H2"/>
<name>A0A7U7C6H2_STRTR</name>